<dbReference type="Proteomes" id="UP000224413">
    <property type="component" value="Unassembled WGS sequence"/>
</dbReference>
<organism evidence="1 2">
    <name type="scientific">Bacillus cereus</name>
    <dbReference type="NCBI Taxonomy" id="1396"/>
    <lineage>
        <taxon>Bacteria</taxon>
        <taxon>Bacillati</taxon>
        <taxon>Bacillota</taxon>
        <taxon>Bacilli</taxon>
        <taxon>Bacillales</taxon>
        <taxon>Bacillaceae</taxon>
        <taxon>Bacillus</taxon>
        <taxon>Bacillus cereus group</taxon>
    </lineage>
</organism>
<reference evidence="1 2" key="1">
    <citation type="submission" date="2017-09" db="EMBL/GenBank/DDBJ databases">
        <title>Large-scale bioinformatics analysis of Bacillus genomes uncovers conserved roles of natural products in bacterial physiology.</title>
        <authorList>
            <consortium name="Agbiome Team Llc"/>
            <person name="Bleich R.M."/>
            <person name="Grubbs K.J."/>
            <person name="Santa Maria K.C."/>
            <person name="Allen S.E."/>
            <person name="Farag S."/>
            <person name="Shank E.A."/>
            <person name="Bowers A."/>
        </authorList>
    </citation>
    <scope>NUCLEOTIDE SEQUENCE [LARGE SCALE GENOMIC DNA]</scope>
    <source>
        <strain evidence="1 2">AFS083741</strain>
    </source>
</reference>
<evidence type="ECO:0000313" key="2">
    <source>
        <dbReference type="Proteomes" id="UP000224413"/>
    </source>
</evidence>
<dbReference type="AlphaFoldDB" id="A0A9X6WTS2"/>
<name>A0A9X6WTS2_BACCE</name>
<protein>
    <submittedName>
        <fullName evidence="1">Uncharacterized protein</fullName>
    </submittedName>
</protein>
<gene>
    <name evidence="1" type="ORF">COI98_32410</name>
</gene>
<dbReference type="RefSeq" id="WP_098584738.1">
    <property type="nucleotide sequence ID" value="NZ_NUWJ01000454.1"/>
</dbReference>
<sequence>MVNVVYFDNIHTNLSKDTFDCNKLAVLVALLDENLAVYFQRPTESGTSAIVKNIESREEHAQIIRMIEELIMKINTEHSLTYPPYSKDYINILWRLWEVDKKNNSGVKRGNTPGICLY</sequence>
<evidence type="ECO:0000313" key="1">
    <source>
        <dbReference type="EMBL" id="PFK03747.1"/>
    </source>
</evidence>
<accession>A0A9X6WTS2</accession>
<dbReference type="EMBL" id="NUWJ01000454">
    <property type="protein sequence ID" value="PFK03747.1"/>
    <property type="molecule type" value="Genomic_DNA"/>
</dbReference>
<proteinExistence type="predicted"/>
<comment type="caution">
    <text evidence="1">The sequence shown here is derived from an EMBL/GenBank/DDBJ whole genome shotgun (WGS) entry which is preliminary data.</text>
</comment>